<dbReference type="Proteomes" id="UP000607645">
    <property type="component" value="Unassembled WGS sequence"/>
</dbReference>
<keyword evidence="3" id="KW-1185">Reference proteome</keyword>
<reference evidence="2" key="1">
    <citation type="submission" date="2020-08" db="EMBL/GenBank/DDBJ databases">
        <title>Genome public.</title>
        <authorList>
            <person name="Liu C."/>
            <person name="Sun Q."/>
        </authorList>
    </citation>
    <scope>NUCLEOTIDE SEQUENCE</scope>
    <source>
        <strain evidence="2">NSJ-52</strain>
    </source>
</reference>
<protein>
    <recommendedName>
        <fullName evidence="1">DUF6487 domain-containing protein</fullName>
    </recommendedName>
</protein>
<evidence type="ECO:0000259" key="1">
    <source>
        <dbReference type="Pfam" id="PF20097"/>
    </source>
</evidence>
<evidence type="ECO:0000313" key="2">
    <source>
        <dbReference type="EMBL" id="MBC5736676.1"/>
    </source>
</evidence>
<name>A0A8J6JBY7_9FIRM</name>
<dbReference type="Pfam" id="PF20097">
    <property type="entry name" value="DUF6487"/>
    <property type="match status" value="1"/>
</dbReference>
<dbReference type="RefSeq" id="WP_186918810.1">
    <property type="nucleotide sequence ID" value="NZ_JACOPQ010000004.1"/>
</dbReference>
<sequence length="74" mass="8473">MNCPFCDTPMEEGTITGDGHAIKWVSDDRKPGRLFRKRVPMTASWPEIQHDAFFCPDCKKVIVDVADLVKDKDY</sequence>
<organism evidence="2 3">
    <name type="scientific">Lawsonibacter faecis</name>
    <dbReference type="NCBI Taxonomy" id="2763052"/>
    <lineage>
        <taxon>Bacteria</taxon>
        <taxon>Bacillati</taxon>
        <taxon>Bacillota</taxon>
        <taxon>Clostridia</taxon>
        <taxon>Eubacteriales</taxon>
        <taxon>Oscillospiraceae</taxon>
        <taxon>Lawsonibacter</taxon>
    </lineage>
</organism>
<gene>
    <name evidence="2" type="ORF">H8S62_06585</name>
</gene>
<accession>A0A8J6JBY7</accession>
<dbReference type="InterPro" id="IPR045504">
    <property type="entry name" value="DUF6487"/>
</dbReference>
<dbReference type="AlphaFoldDB" id="A0A8J6JBY7"/>
<evidence type="ECO:0000313" key="3">
    <source>
        <dbReference type="Proteomes" id="UP000607645"/>
    </source>
</evidence>
<feature type="domain" description="DUF6487" evidence="1">
    <location>
        <begin position="3"/>
        <end position="66"/>
    </location>
</feature>
<proteinExistence type="predicted"/>
<dbReference type="EMBL" id="JACOPQ010000004">
    <property type="protein sequence ID" value="MBC5736676.1"/>
    <property type="molecule type" value="Genomic_DNA"/>
</dbReference>
<comment type="caution">
    <text evidence="2">The sequence shown here is derived from an EMBL/GenBank/DDBJ whole genome shotgun (WGS) entry which is preliminary data.</text>
</comment>